<dbReference type="Pfam" id="PF16499">
    <property type="entry name" value="Melibiase_2"/>
    <property type="match status" value="1"/>
</dbReference>
<evidence type="ECO:0000256" key="2">
    <source>
        <dbReference type="ARBA" id="ARBA00009743"/>
    </source>
</evidence>
<gene>
    <name evidence="13" type="ORF">OP8BY_0381</name>
</gene>
<accession>A0A3E2BL98</accession>
<comment type="similarity">
    <text evidence="2 11">Belongs to the glycosyl hydrolase 27 family.</text>
</comment>
<feature type="domain" description="Alpha galactosidase C-terminal" evidence="12">
    <location>
        <begin position="321"/>
        <end position="397"/>
    </location>
</feature>
<dbReference type="InterPro" id="IPR013785">
    <property type="entry name" value="Aldolase_TIM"/>
</dbReference>
<name>A0A3E2BL98_9BACT</name>
<dbReference type="PANTHER" id="PTHR11452:SF75">
    <property type="entry name" value="ALPHA-GALACTOSIDASE MEL1"/>
    <property type="match status" value="1"/>
</dbReference>
<dbReference type="PANTHER" id="PTHR11452">
    <property type="entry name" value="ALPHA-GALACTOSIDASE/ALPHA-N-ACETYLGALACTOSAMINIDASE"/>
    <property type="match status" value="1"/>
</dbReference>
<reference evidence="13 14" key="1">
    <citation type="submission" date="2018-08" db="EMBL/GenBank/DDBJ databases">
        <title>Genome analysis of the thermophilic bacterium of the candidate phylum Aminicenantes from deep subsurface aquifer revealed its physiology and ecological role.</title>
        <authorList>
            <person name="Kadnikov V.V."/>
            <person name="Mardanov A.V."/>
            <person name="Beletsky A.V."/>
            <person name="Karnachuk O.V."/>
            <person name="Ravin N.V."/>
        </authorList>
    </citation>
    <scope>NUCLEOTIDE SEQUENCE [LARGE SCALE GENOMIC DNA]</scope>
    <source>
        <strain evidence="13">BY38</strain>
    </source>
</reference>
<dbReference type="EMBL" id="QUAH01000009">
    <property type="protein sequence ID" value="RFT15491.1"/>
    <property type="molecule type" value="Genomic_DNA"/>
</dbReference>
<dbReference type="InterPro" id="IPR041233">
    <property type="entry name" value="Melibiase_C"/>
</dbReference>
<dbReference type="PRINTS" id="PR00740">
    <property type="entry name" value="GLHYDRLASE27"/>
</dbReference>
<keyword evidence="10" id="KW-0624">Polysaccharide degradation</keyword>
<evidence type="ECO:0000259" key="12">
    <source>
        <dbReference type="Pfam" id="PF17801"/>
    </source>
</evidence>
<dbReference type="AlphaFoldDB" id="A0A3E2BL98"/>
<evidence type="ECO:0000313" key="14">
    <source>
        <dbReference type="Proteomes" id="UP000257323"/>
    </source>
</evidence>
<dbReference type="FunFam" id="2.60.40.1180:FF:000008">
    <property type="entry name" value="Alpha-galactosidase"/>
    <property type="match status" value="1"/>
</dbReference>
<evidence type="ECO:0000256" key="10">
    <source>
        <dbReference type="ARBA" id="ARBA00023326"/>
    </source>
</evidence>
<evidence type="ECO:0000256" key="5">
    <source>
        <dbReference type="ARBA" id="ARBA00022801"/>
    </source>
</evidence>
<keyword evidence="7" id="KW-0325">Glycoprotein</keyword>
<dbReference type="Gene3D" id="3.20.20.70">
    <property type="entry name" value="Aldolase class I"/>
    <property type="match status" value="1"/>
</dbReference>
<dbReference type="InterPro" id="IPR013780">
    <property type="entry name" value="Glyco_hydro_b"/>
</dbReference>
<dbReference type="FunFam" id="3.20.20.70:FF:000197">
    <property type="entry name" value="Alpha-galactosidase"/>
    <property type="match status" value="1"/>
</dbReference>
<keyword evidence="3" id="KW-0964">Secreted</keyword>
<dbReference type="Pfam" id="PF17801">
    <property type="entry name" value="Melibiase_C"/>
    <property type="match status" value="1"/>
</dbReference>
<evidence type="ECO:0000256" key="8">
    <source>
        <dbReference type="ARBA" id="ARBA00023277"/>
    </source>
</evidence>
<dbReference type="InterPro" id="IPR017853">
    <property type="entry name" value="GH"/>
</dbReference>
<dbReference type="SUPFAM" id="SSF51445">
    <property type="entry name" value="(Trans)glycosidases"/>
    <property type="match status" value="1"/>
</dbReference>
<evidence type="ECO:0000256" key="6">
    <source>
        <dbReference type="ARBA" id="ARBA00023157"/>
    </source>
</evidence>
<keyword evidence="6 11" id="KW-1015">Disulfide bond</keyword>
<dbReference type="InterPro" id="IPR002241">
    <property type="entry name" value="Glyco_hydro_27"/>
</dbReference>
<keyword evidence="9 11" id="KW-0326">Glycosidase</keyword>
<comment type="caution">
    <text evidence="13">The sequence shown here is derived from an EMBL/GenBank/DDBJ whole genome shotgun (WGS) entry which is preliminary data.</text>
</comment>
<organism evidence="13 14">
    <name type="scientific">Candidatus Saccharicenans subterraneus</name>
    <dbReference type="NCBI Taxonomy" id="2508984"/>
    <lineage>
        <taxon>Bacteria</taxon>
        <taxon>Candidatus Aminicenantota</taxon>
        <taxon>Candidatus Aminicenantia</taxon>
        <taxon>Candidatus Aminicenantales</taxon>
        <taxon>Candidatus Saccharicenantaceae</taxon>
        <taxon>Candidatus Saccharicenans</taxon>
    </lineage>
</organism>
<evidence type="ECO:0000256" key="9">
    <source>
        <dbReference type="ARBA" id="ARBA00023295"/>
    </source>
</evidence>
<dbReference type="GO" id="GO:0000272">
    <property type="term" value="P:polysaccharide catabolic process"/>
    <property type="evidence" value="ECO:0007669"/>
    <property type="project" value="UniProtKB-KW"/>
</dbReference>
<dbReference type="Proteomes" id="UP000257323">
    <property type="component" value="Unassembled WGS sequence"/>
</dbReference>
<dbReference type="EC" id="3.2.1.22" evidence="11"/>
<protein>
    <recommendedName>
        <fullName evidence="11">Alpha-galactosidase</fullName>
        <ecNumber evidence="11">3.2.1.22</ecNumber>
    </recommendedName>
    <alternativeName>
        <fullName evidence="11">Melibiase</fullName>
    </alternativeName>
</protein>
<dbReference type="GO" id="GO:0004557">
    <property type="term" value="F:alpha-galactosidase activity"/>
    <property type="evidence" value="ECO:0007669"/>
    <property type="project" value="UniProtKB-EC"/>
</dbReference>
<comment type="subcellular location">
    <subcellularLocation>
        <location evidence="1">Secreted</location>
    </subcellularLocation>
</comment>
<evidence type="ECO:0000256" key="7">
    <source>
        <dbReference type="ARBA" id="ARBA00023180"/>
    </source>
</evidence>
<sequence>MKRTPFLLAIFLVICLYPITALAPRPEQKVRALQDGLALTPPMGWYPWNTFGQEPQNEKLIKEMVEALVSNGMREAGYLYIGPDEGICFYRAEDGRLTTNLERYPSGLRGLGDYIHKRGLRYALYTDAGTHTCSRAMPGTKDHELEDMKQFAEWRCDYLKVDWCNTRGQDIIQTYTKLYEAQQAAGRPIVHSLCSWGEGSPWKWAAAVGHLWRTTGDICEPGKADWENAMSIVFDNEKLFEYAGPGHWNDPDMMIVGMPGLSEAQNRSLFSLWCMMASPLMAGNDLRTMTKTTREILTNLELIAVDQDPLGIQGHIIRKDGRVSVWGDKKLFDGSQAVLIFNQNDSPVEAAIRWPEIGINNLSALYVRDLWKHETTGPHKEGISVPVPPHDVVMLRLSKSKDFPLPPIISSDTYLVSLRSTGRTPQTLSATLTIHNQGTAELPLWRISSNLPPWLSVQVTRKGKNQVVINRVFTSGLKKGSYHALVRLDNKDPISGKPLSAFYYDVDLEVTDDITESPKQPQREDQLL</sequence>
<keyword evidence="4" id="KW-0732">Signal</keyword>
<evidence type="ECO:0000313" key="13">
    <source>
        <dbReference type="EMBL" id="RFT15491.1"/>
    </source>
</evidence>
<dbReference type="CDD" id="cd14792">
    <property type="entry name" value="GH27"/>
    <property type="match status" value="1"/>
</dbReference>
<keyword evidence="5 11" id="KW-0378">Hydrolase</keyword>
<comment type="catalytic activity">
    <reaction evidence="11">
        <text>Hydrolysis of terminal, non-reducing alpha-D-galactose residues in alpha-D-galactosides, including galactose oligosaccharides, galactomannans and galactolipids.</text>
        <dbReference type="EC" id="3.2.1.22"/>
    </reaction>
</comment>
<evidence type="ECO:0000256" key="11">
    <source>
        <dbReference type="RuleBase" id="RU361168"/>
    </source>
</evidence>
<dbReference type="Gene3D" id="2.60.40.1180">
    <property type="entry name" value="Golgi alpha-mannosidase II"/>
    <property type="match status" value="1"/>
</dbReference>
<evidence type="ECO:0000256" key="3">
    <source>
        <dbReference type="ARBA" id="ARBA00022525"/>
    </source>
</evidence>
<proteinExistence type="inferred from homology"/>
<evidence type="ECO:0000256" key="4">
    <source>
        <dbReference type="ARBA" id="ARBA00022729"/>
    </source>
</evidence>
<dbReference type="SUPFAM" id="SSF51011">
    <property type="entry name" value="Glycosyl hydrolase domain"/>
    <property type="match status" value="1"/>
</dbReference>
<keyword evidence="8" id="KW-0119">Carbohydrate metabolism</keyword>
<evidence type="ECO:0000256" key="1">
    <source>
        <dbReference type="ARBA" id="ARBA00004613"/>
    </source>
</evidence>
<dbReference type="GO" id="GO:0005576">
    <property type="term" value="C:extracellular region"/>
    <property type="evidence" value="ECO:0007669"/>
    <property type="project" value="UniProtKB-SubCell"/>
</dbReference>